<proteinExistence type="predicted"/>
<feature type="coiled-coil region" evidence="1">
    <location>
        <begin position="2"/>
        <end position="71"/>
    </location>
</feature>
<evidence type="ECO:0008006" key="4">
    <source>
        <dbReference type="Google" id="ProtNLM"/>
    </source>
</evidence>
<organism evidence="2 3">
    <name type="scientific">Wuchereria bancrofti</name>
    <dbReference type="NCBI Taxonomy" id="6293"/>
    <lineage>
        <taxon>Eukaryota</taxon>
        <taxon>Metazoa</taxon>
        <taxon>Ecdysozoa</taxon>
        <taxon>Nematoda</taxon>
        <taxon>Chromadorea</taxon>
        <taxon>Rhabditida</taxon>
        <taxon>Spirurina</taxon>
        <taxon>Spiruromorpha</taxon>
        <taxon>Filarioidea</taxon>
        <taxon>Onchocercidae</taxon>
        <taxon>Wuchereria</taxon>
    </lineage>
</organism>
<comment type="caution">
    <text evidence="2">The sequence shown here is derived from an EMBL/GenBank/DDBJ whole genome shotgun (WGS) entry which is preliminary data.</text>
</comment>
<dbReference type="EMBL" id="ADBV01023743">
    <property type="protein sequence ID" value="EJW70068.1"/>
    <property type="molecule type" value="Genomic_DNA"/>
</dbReference>
<evidence type="ECO:0000313" key="2">
    <source>
        <dbReference type="EMBL" id="EJW70068.1"/>
    </source>
</evidence>
<evidence type="ECO:0000313" key="3">
    <source>
        <dbReference type="Proteomes" id="UP000004810"/>
    </source>
</evidence>
<dbReference type="Proteomes" id="UP000004810">
    <property type="component" value="Unassembled WGS sequence"/>
</dbReference>
<gene>
    <name evidence="2" type="ORF">WUBG_19025</name>
</gene>
<protein>
    <recommendedName>
        <fullName evidence="4">Paramyosin</fullName>
    </recommendedName>
</protein>
<name>J9DKE2_WUCBA</name>
<keyword evidence="1" id="KW-0175">Coiled coil</keyword>
<reference evidence="3" key="1">
    <citation type="submission" date="2012-08" db="EMBL/GenBank/DDBJ databases">
        <title>The Genome Sequence of Wuchereria bancrofti.</title>
        <authorList>
            <person name="Nutman T.B."/>
            <person name="Fink D.L."/>
            <person name="Russ C."/>
            <person name="Young S."/>
            <person name="Zeng Q."/>
            <person name="Koehrsen M."/>
            <person name="Alvarado L."/>
            <person name="Berlin A."/>
            <person name="Chapman S.B."/>
            <person name="Chen Z."/>
            <person name="Freedman E."/>
            <person name="Gellesch M."/>
            <person name="Goldberg J."/>
            <person name="Griggs A."/>
            <person name="Gujja S."/>
            <person name="Heilman E.R."/>
            <person name="Heiman D."/>
            <person name="Hepburn T."/>
            <person name="Howarth C."/>
            <person name="Jen D."/>
            <person name="Larson L."/>
            <person name="Lewis B."/>
            <person name="Mehta T."/>
            <person name="Park D."/>
            <person name="Pearson M."/>
            <person name="Roberts A."/>
            <person name="Saif S."/>
            <person name="Shea T."/>
            <person name="Shenoy N."/>
            <person name="Sisk P."/>
            <person name="Stolte C."/>
            <person name="Sykes S."/>
            <person name="Walk T."/>
            <person name="White J."/>
            <person name="Yandava C."/>
            <person name="Haas B."/>
            <person name="Henn M.R."/>
            <person name="Nusbaum C."/>
            <person name="Birren B."/>
        </authorList>
    </citation>
    <scope>NUCLEOTIDE SEQUENCE [LARGE SCALE GENOMIC DNA]</scope>
    <source>
        <strain evidence="3">NA</strain>
    </source>
</reference>
<accession>J9DKE2</accession>
<sequence length="73" mass="8473">DLHEAKEALADANRKLHELDLENARLAGEIRELQTALKESEAARRDAENRAQRALAELQQLRIEMERRLQEKV</sequence>
<feature type="non-terminal residue" evidence="2">
    <location>
        <position position="1"/>
    </location>
</feature>
<dbReference type="AlphaFoldDB" id="J9DKE2"/>
<evidence type="ECO:0000256" key="1">
    <source>
        <dbReference type="SAM" id="Coils"/>
    </source>
</evidence>